<gene>
    <name evidence="3" type="ORF">INP52_01620</name>
</gene>
<dbReference type="AlphaFoldDB" id="A0A7S7M9I5"/>
<keyword evidence="3" id="KW-0808">Transferase</keyword>
<feature type="transmembrane region" description="Helical" evidence="1">
    <location>
        <begin position="92"/>
        <end position="117"/>
    </location>
</feature>
<dbReference type="GO" id="GO:0016301">
    <property type="term" value="F:kinase activity"/>
    <property type="evidence" value="ECO:0007669"/>
    <property type="project" value="UniProtKB-KW"/>
</dbReference>
<name>A0A7S7M9I5_9ACTN</name>
<feature type="transmembrane region" description="Helical" evidence="1">
    <location>
        <begin position="165"/>
        <end position="187"/>
    </location>
</feature>
<feature type="transmembrane region" description="Helical" evidence="1">
    <location>
        <begin position="193"/>
        <end position="214"/>
    </location>
</feature>
<reference evidence="3 4" key="1">
    <citation type="submission" date="2020-10" db="EMBL/GenBank/DDBJ databases">
        <title>Olsenella immobilis sp.nov., isolated from the mud in a fermentation cellar used for the production of Chinese strong-flavoured liquor.</title>
        <authorList>
            <person name="Lu L."/>
        </authorList>
    </citation>
    <scope>NUCLEOTIDE SEQUENCE [LARGE SCALE GENOMIC DNA]</scope>
    <source>
        <strain evidence="3 4">LZLJ-2</strain>
    </source>
</reference>
<keyword evidence="1" id="KW-0812">Transmembrane</keyword>
<feature type="transmembrane region" description="Helical" evidence="1">
    <location>
        <begin position="64"/>
        <end position="85"/>
    </location>
</feature>
<sequence length="441" mass="48743">MREFLSSYWTLEILAQLVIPIYLLCRRLPRRPTTTLRLALVMAFLLCLAVVPLATGLVTGLDTMQAFLVFSVLLAVFVGLIVFAYDASPWQALFCATAGYTIQNFSSGVTILAQYLINGRPGDVLAEPLGLIVSLGVPALAYTVTYFGFVRRIDKNGLIVVENKLMLFMFAITICMIIGLDVVIKGVAMFGTVFSYLVLLRLLHAAICVFVLFAEYEILYAKRMSEEKAETERLLAERDRQYRLSRANIEAINIKCHDIRHQIRHLSDGEQTVNRKALADIAREVNIYDSVVETGNEALDTILTEKSLACSSEGIVLSVIADGGALDFMGPSDIYSLFGNALDNSIEAVRAVDDPERRTITLTVRRRGGMVAVNLENWYAHQPLFQSGLPVTSKGDQSNHGFGMRSMRGIVRRYGGTLHVGAEKGIFYLNALLAVPEVVDA</sequence>
<keyword evidence="1" id="KW-1133">Transmembrane helix</keyword>
<feature type="transmembrane region" description="Helical" evidence="1">
    <location>
        <begin position="129"/>
        <end position="153"/>
    </location>
</feature>
<dbReference type="Proteomes" id="UP000593735">
    <property type="component" value="Chromosome"/>
</dbReference>
<dbReference type="SUPFAM" id="SSF55874">
    <property type="entry name" value="ATPase domain of HSP90 chaperone/DNA topoisomerase II/histidine kinase"/>
    <property type="match status" value="1"/>
</dbReference>
<protein>
    <submittedName>
        <fullName evidence="3">Sensor histidine kinase</fullName>
    </submittedName>
</protein>
<evidence type="ECO:0000256" key="1">
    <source>
        <dbReference type="SAM" id="Phobius"/>
    </source>
</evidence>
<dbReference type="InterPro" id="IPR032834">
    <property type="entry name" value="NatK-like_C"/>
</dbReference>
<feature type="transmembrane region" description="Helical" evidence="1">
    <location>
        <begin position="36"/>
        <end position="58"/>
    </location>
</feature>
<evidence type="ECO:0000259" key="2">
    <source>
        <dbReference type="Pfam" id="PF14501"/>
    </source>
</evidence>
<feature type="domain" description="Sensor histidine kinase NatK-like C-terminal" evidence="2">
    <location>
        <begin position="331"/>
        <end position="432"/>
    </location>
</feature>
<dbReference type="Pfam" id="PF14501">
    <property type="entry name" value="HATPase_c_5"/>
    <property type="match status" value="1"/>
</dbReference>
<dbReference type="RefSeq" id="WP_194371822.1">
    <property type="nucleotide sequence ID" value="NZ_CP063767.1"/>
</dbReference>
<evidence type="ECO:0000313" key="4">
    <source>
        <dbReference type="Proteomes" id="UP000593735"/>
    </source>
</evidence>
<dbReference type="KEGG" id="tio:INP52_01620"/>
<keyword evidence="3" id="KW-0418">Kinase</keyword>
<keyword evidence="4" id="KW-1185">Reference proteome</keyword>
<dbReference type="Gene3D" id="3.30.565.10">
    <property type="entry name" value="Histidine kinase-like ATPase, C-terminal domain"/>
    <property type="match status" value="1"/>
</dbReference>
<keyword evidence="1" id="KW-0472">Membrane</keyword>
<dbReference type="InterPro" id="IPR036890">
    <property type="entry name" value="HATPase_C_sf"/>
</dbReference>
<feature type="transmembrane region" description="Helical" evidence="1">
    <location>
        <begin position="6"/>
        <end position="24"/>
    </location>
</feature>
<evidence type="ECO:0000313" key="3">
    <source>
        <dbReference type="EMBL" id="QOY60937.1"/>
    </source>
</evidence>
<dbReference type="CDD" id="cd16935">
    <property type="entry name" value="HATPase_AgrC-ComD-like"/>
    <property type="match status" value="1"/>
</dbReference>
<accession>A0A7S7M9I5</accession>
<dbReference type="EMBL" id="CP063767">
    <property type="protein sequence ID" value="QOY60937.1"/>
    <property type="molecule type" value="Genomic_DNA"/>
</dbReference>
<proteinExistence type="predicted"/>
<organism evidence="3 4">
    <name type="scientific">Thermophilibacter immobilis</name>
    <dbReference type="NCBI Taxonomy" id="2779519"/>
    <lineage>
        <taxon>Bacteria</taxon>
        <taxon>Bacillati</taxon>
        <taxon>Actinomycetota</taxon>
        <taxon>Coriobacteriia</taxon>
        <taxon>Coriobacteriales</taxon>
        <taxon>Atopobiaceae</taxon>
        <taxon>Thermophilibacter</taxon>
    </lineage>
</organism>